<feature type="domain" description="Poly A polymerase head" evidence="8">
    <location>
        <begin position="107"/>
        <end position="143"/>
    </location>
</feature>
<dbReference type="GO" id="GO:0016779">
    <property type="term" value="F:nucleotidyltransferase activity"/>
    <property type="evidence" value="ECO:0007669"/>
    <property type="project" value="UniProtKB-KW"/>
</dbReference>
<protein>
    <recommendedName>
        <fullName evidence="8">Poly A polymerase head domain-containing protein</fullName>
    </recommendedName>
</protein>
<evidence type="ECO:0000259" key="8">
    <source>
        <dbReference type="Pfam" id="PF01743"/>
    </source>
</evidence>
<evidence type="ECO:0000313" key="10">
    <source>
        <dbReference type="Proteomes" id="UP000498740"/>
    </source>
</evidence>
<dbReference type="Pfam" id="PF01743">
    <property type="entry name" value="PolyA_pol"/>
    <property type="match status" value="1"/>
</dbReference>
<dbReference type="Gene3D" id="3.30.460.10">
    <property type="entry name" value="Beta Polymerase, domain 2"/>
    <property type="match status" value="1"/>
</dbReference>
<dbReference type="PANTHER" id="PTHR46173:SF1">
    <property type="entry name" value="CCA TRNA NUCLEOTIDYLTRANSFERASE 1, MITOCHONDRIAL"/>
    <property type="match status" value="1"/>
</dbReference>
<keyword evidence="3" id="KW-0819">tRNA processing</keyword>
<dbReference type="GO" id="GO:0000049">
    <property type="term" value="F:tRNA binding"/>
    <property type="evidence" value="ECO:0007669"/>
    <property type="project" value="TreeGrafter"/>
</dbReference>
<evidence type="ECO:0000256" key="7">
    <source>
        <dbReference type="RuleBase" id="RU003953"/>
    </source>
</evidence>
<keyword evidence="2 7" id="KW-0808">Transferase</keyword>
<comment type="cofactor">
    <cofactor evidence="1">
        <name>Mg(2+)</name>
        <dbReference type="ChEBI" id="CHEBI:18420"/>
    </cofactor>
</comment>
<gene>
    <name evidence="9" type="ORF">Smic_05070</name>
</gene>
<dbReference type="SUPFAM" id="SSF81301">
    <property type="entry name" value="Nucleotidyltransferase"/>
    <property type="match status" value="1"/>
</dbReference>
<dbReference type="AlphaFoldDB" id="A0A7J0CHH7"/>
<keyword evidence="4" id="KW-0548">Nucleotidyltransferase</keyword>
<accession>A0A7J0CHH7</accession>
<name>A0A7J0CHH7_STRMI</name>
<proteinExistence type="inferred from homology"/>
<dbReference type="GO" id="GO:0008033">
    <property type="term" value="P:tRNA processing"/>
    <property type="evidence" value="ECO:0007669"/>
    <property type="project" value="UniProtKB-KW"/>
</dbReference>
<evidence type="ECO:0000313" key="9">
    <source>
        <dbReference type="EMBL" id="GFN01951.1"/>
    </source>
</evidence>
<dbReference type="EMBL" id="BLWD01000001">
    <property type="protein sequence ID" value="GFN01951.1"/>
    <property type="molecule type" value="Genomic_DNA"/>
</dbReference>
<sequence>MAQPVARTVRAAGHELWLAGGAVRELLSGHSREAVRDLDLTGTAPAGRFAELTRQALEEDGETYELWPKVSPDTLVCSVYGPRLSTPLLEYRGLGLNGFGFPTTGTDIAADSQNRDFTVNSILYDFERHLVIDPSERGLTDLAVSGRALVPVSRSTDPVVRAELVLRAVKFMARWEADGPVDTRELCSWTAEFPADLVGELRDRGDQAWGELRDFHHECLGDVPADRQRALASDLGPCVTHLLETLLETRRTALP</sequence>
<dbReference type="RefSeq" id="WP_158706514.1">
    <property type="nucleotide sequence ID" value="NZ_BMUG01000008.1"/>
</dbReference>
<evidence type="ECO:0000256" key="2">
    <source>
        <dbReference type="ARBA" id="ARBA00022679"/>
    </source>
</evidence>
<keyword evidence="5" id="KW-0479">Metal-binding</keyword>
<reference evidence="9 10" key="1">
    <citation type="submission" date="2020-05" db="EMBL/GenBank/DDBJ databases">
        <title>Whole genome shotgun sequence of Streptomyces microflavus NBRC 13062.</title>
        <authorList>
            <person name="Komaki H."/>
            <person name="Tamura T."/>
        </authorList>
    </citation>
    <scope>NUCLEOTIDE SEQUENCE [LARGE SCALE GENOMIC DNA]</scope>
    <source>
        <strain evidence="9 10">NBRC 13062</strain>
    </source>
</reference>
<evidence type="ECO:0000256" key="5">
    <source>
        <dbReference type="ARBA" id="ARBA00022723"/>
    </source>
</evidence>
<comment type="similarity">
    <text evidence="7">Belongs to the tRNA nucleotidyltransferase/poly(A) polymerase family.</text>
</comment>
<evidence type="ECO:0000256" key="1">
    <source>
        <dbReference type="ARBA" id="ARBA00001946"/>
    </source>
</evidence>
<evidence type="ECO:0000256" key="6">
    <source>
        <dbReference type="ARBA" id="ARBA00022842"/>
    </source>
</evidence>
<keyword evidence="6" id="KW-0460">Magnesium</keyword>
<comment type="caution">
    <text evidence="9">The sequence shown here is derived from an EMBL/GenBank/DDBJ whole genome shotgun (WGS) entry which is preliminary data.</text>
</comment>
<dbReference type="Proteomes" id="UP000498740">
    <property type="component" value="Unassembled WGS sequence"/>
</dbReference>
<dbReference type="InterPro" id="IPR002646">
    <property type="entry name" value="PolA_pol_head_dom"/>
</dbReference>
<evidence type="ECO:0000256" key="4">
    <source>
        <dbReference type="ARBA" id="ARBA00022695"/>
    </source>
</evidence>
<dbReference type="InterPro" id="IPR043519">
    <property type="entry name" value="NT_sf"/>
</dbReference>
<evidence type="ECO:0000256" key="3">
    <source>
        <dbReference type="ARBA" id="ARBA00022694"/>
    </source>
</evidence>
<dbReference type="InterPro" id="IPR050264">
    <property type="entry name" value="Bact_CCA-adding_enz_type3_sf"/>
</dbReference>
<organism evidence="9 10">
    <name type="scientific">Streptomyces microflavus</name>
    <name type="common">Streptomyces lipmanii</name>
    <dbReference type="NCBI Taxonomy" id="1919"/>
    <lineage>
        <taxon>Bacteria</taxon>
        <taxon>Bacillati</taxon>
        <taxon>Actinomycetota</taxon>
        <taxon>Actinomycetes</taxon>
        <taxon>Kitasatosporales</taxon>
        <taxon>Streptomycetaceae</taxon>
        <taxon>Streptomyces</taxon>
    </lineage>
</organism>
<keyword evidence="7" id="KW-0694">RNA-binding</keyword>
<dbReference type="GO" id="GO:0046872">
    <property type="term" value="F:metal ion binding"/>
    <property type="evidence" value="ECO:0007669"/>
    <property type="project" value="UniProtKB-KW"/>
</dbReference>
<dbReference type="PANTHER" id="PTHR46173">
    <property type="entry name" value="CCA TRNA NUCLEOTIDYLTRANSFERASE 1, MITOCHONDRIAL"/>
    <property type="match status" value="1"/>
</dbReference>